<organism evidence="1 2">
    <name type="scientific">Flexivirga alba</name>
    <dbReference type="NCBI Taxonomy" id="702742"/>
    <lineage>
        <taxon>Bacteria</taxon>
        <taxon>Bacillati</taxon>
        <taxon>Actinomycetota</taxon>
        <taxon>Actinomycetes</taxon>
        <taxon>Micrococcales</taxon>
        <taxon>Dermacoccaceae</taxon>
        <taxon>Flexivirga</taxon>
    </lineage>
</organism>
<sequence length="109" mass="12189">MTPDEVAAFLATLPGCRQKGTRAVPAWYVANRIVARLVAHDELMIRCAFDVRERLVTEHPDTFGIPPAYEAHMKVQAMLYGDSGAIQSALREAWELQRKMAGRARPRPA</sequence>
<dbReference type="Proteomes" id="UP001596298">
    <property type="component" value="Unassembled WGS sequence"/>
</dbReference>
<name>A0ABW2ALX5_9MICO</name>
<gene>
    <name evidence="1" type="ORF">ACFQDH_21790</name>
</gene>
<protein>
    <recommendedName>
        <fullName evidence="3">MmcQ/YjbR family DNA-binding protein</fullName>
    </recommendedName>
</protein>
<dbReference type="EMBL" id="JBHSWH010000001">
    <property type="protein sequence ID" value="MFC6707795.1"/>
    <property type="molecule type" value="Genomic_DNA"/>
</dbReference>
<comment type="caution">
    <text evidence="1">The sequence shown here is derived from an EMBL/GenBank/DDBJ whole genome shotgun (WGS) entry which is preliminary data.</text>
</comment>
<evidence type="ECO:0008006" key="3">
    <source>
        <dbReference type="Google" id="ProtNLM"/>
    </source>
</evidence>
<evidence type="ECO:0000313" key="1">
    <source>
        <dbReference type="EMBL" id="MFC6707795.1"/>
    </source>
</evidence>
<proteinExistence type="predicted"/>
<dbReference type="RefSeq" id="WP_382404456.1">
    <property type="nucleotide sequence ID" value="NZ_JBHSWH010000001.1"/>
</dbReference>
<evidence type="ECO:0000313" key="2">
    <source>
        <dbReference type="Proteomes" id="UP001596298"/>
    </source>
</evidence>
<keyword evidence="2" id="KW-1185">Reference proteome</keyword>
<accession>A0ABW2ALX5</accession>
<reference evidence="2" key="1">
    <citation type="journal article" date="2019" name="Int. J. Syst. Evol. Microbiol.">
        <title>The Global Catalogue of Microorganisms (GCM) 10K type strain sequencing project: providing services to taxonomists for standard genome sequencing and annotation.</title>
        <authorList>
            <consortium name="The Broad Institute Genomics Platform"/>
            <consortium name="The Broad Institute Genome Sequencing Center for Infectious Disease"/>
            <person name="Wu L."/>
            <person name="Ma J."/>
        </authorList>
    </citation>
    <scope>NUCLEOTIDE SEQUENCE [LARGE SCALE GENOMIC DNA]</scope>
    <source>
        <strain evidence="2">CCUG 58127</strain>
    </source>
</reference>